<dbReference type="InterPro" id="IPR000700">
    <property type="entry name" value="PAS-assoc_C"/>
</dbReference>
<dbReference type="RefSeq" id="WP_152583778.1">
    <property type="nucleotide sequence ID" value="NZ_VIKT02000014.1"/>
</dbReference>
<evidence type="ECO:0000256" key="3">
    <source>
        <dbReference type="ARBA" id="ARBA00012438"/>
    </source>
</evidence>
<keyword evidence="8" id="KW-0067">ATP-binding</keyword>
<feature type="modified residue" description="4-aspartylphosphate" evidence="10">
    <location>
        <position position="814"/>
    </location>
</feature>
<dbReference type="PROSITE" id="PS50112">
    <property type="entry name" value="PAS"/>
    <property type="match status" value="3"/>
</dbReference>
<dbReference type="GO" id="GO:0000155">
    <property type="term" value="F:phosphorelay sensor kinase activity"/>
    <property type="evidence" value="ECO:0007669"/>
    <property type="project" value="InterPro"/>
</dbReference>
<dbReference type="InterPro" id="IPR011006">
    <property type="entry name" value="CheY-like_superfamily"/>
</dbReference>
<dbReference type="PANTHER" id="PTHR43065:SF46">
    <property type="entry name" value="C4-DICARBOXYLATE TRANSPORT SENSOR PROTEIN DCTB"/>
    <property type="match status" value="1"/>
</dbReference>
<dbReference type="InterPro" id="IPR004358">
    <property type="entry name" value="Sig_transdc_His_kin-like_C"/>
</dbReference>
<dbReference type="AlphaFoldDB" id="A0A9E5JPR8"/>
<dbReference type="InterPro" id="IPR036097">
    <property type="entry name" value="HisK_dim/P_sf"/>
</dbReference>
<dbReference type="Gene3D" id="1.10.287.130">
    <property type="match status" value="1"/>
</dbReference>
<dbReference type="InterPro" id="IPR013767">
    <property type="entry name" value="PAS_fold"/>
</dbReference>
<dbReference type="Gene3D" id="3.30.450.20">
    <property type="entry name" value="PAS domain"/>
    <property type="match status" value="4"/>
</dbReference>
<evidence type="ECO:0000259" key="12">
    <source>
        <dbReference type="PROSITE" id="PS50110"/>
    </source>
</evidence>
<dbReference type="SUPFAM" id="SSF47384">
    <property type="entry name" value="Homodimeric domain of signal transducing histidine kinase"/>
    <property type="match status" value="1"/>
</dbReference>
<comment type="subcellular location">
    <subcellularLocation>
        <location evidence="2">Cell membrane</location>
    </subcellularLocation>
</comment>
<evidence type="ECO:0000313" key="16">
    <source>
        <dbReference type="Proteomes" id="UP000818266"/>
    </source>
</evidence>
<dbReference type="EMBL" id="VIKT02000014">
    <property type="protein sequence ID" value="NHF63372.1"/>
    <property type="molecule type" value="Genomic_DNA"/>
</dbReference>
<dbReference type="NCBIfam" id="TIGR00229">
    <property type="entry name" value="sensory_box"/>
    <property type="match status" value="3"/>
</dbReference>
<dbReference type="Gene3D" id="3.40.50.2300">
    <property type="match status" value="1"/>
</dbReference>
<dbReference type="SMART" id="SM00387">
    <property type="entry name" value="HATPase_c"/>
    <property type="match status" value="1"/>
</dbReference>
<keyword evidence="9" id="KW-0902">Two-component regulatory system</keyword>
<dbReference type="Pfam" id="PF00072">
    <property type="entry name" value="Response_reg"/>
    <property type="match status" value="1"/>
</dbReference>
<evidence type="ECO:0000256" key="2">
    <source>
        <dbReference type="ARBA" id="ARBA00004236"/>
    </source>
</evidence>
<dbReference type="CDD" id="cd00082">
    <property type="entry name" value="HisKA"/>
    <property type="match status" value="1"/>
</dbReference>
<dbReference type="GO" id="GO:0006355">
    <property type="term" value="P:regulation of DNA-templated transcription"/>
    <property type="evidence" value="ECO:0007669"/>
    <property type="project" value="InterPro"/>
</dbReference>
<dbReference type="SMART" id="SM00388">
    <property type="entry name" value="HisKA"/>
    <property type="match status" value="1"/>
</dbReference>
<feature type="domain" description="Histidine kinase" evidence="11">
    <location>
        <begin position="518"/>
        <end position="740"/>
    </location>
</feature>
<dbReference type="InterPro" id="IPR001610">
    <property type="entry name" value="PAC"/>
</dbReference>
<evidence type="ECO:0000256" key="1">
    <source>
        <dbReference type="ARBA" id="ARBA00000085"/>
    </source>
</evidence>
<dbReference type="PROSITE" id="PS50110">
    <property type="entry name" value="RESPONSE_REGULATORY"/>
    <property type="match status" value="1"/>
</dbReference>
<dbReference type="PRINTS" id="PR00344">
    <property type="entry name" value="BCTRLSENSOR"/>
</dbReference>
<dbReference type="InterPro" id="IPR013656">
    <property type="entry name" value="PAS_4"/>
</dbReference>
<dbReference type="Pfam" id="PF00989">
    <property type="entry name" value="PAS"/>
    <property type="match status" value="1"/>
</dbReference>
<feature type="domain" description="PAC" evidence="14">
    <location>
        <begin position="209"/>
        <end position="261"/>
    </location>
</feature>
<keyword evidence="4 10" id="KW-0597">Phosphoprotein</keyword>
<gene>
    <name evidence="15" type="ORF">FK219_008995</name>
</gene>
<name>A0A9E5JPR8_9MICO</name>
<feature type="domain" description="PAS" evidence="13">
    <location>
        <begin position="382"/>
        <end position="427"/>
    </location>
</feature>
<keyword evidence="16" id="KW-1185">Reference proteome</keyword>
<evidence type="ECO:0000256" key="8">
    <source>
        <dbReference type="ARBA" id="ARBA00022840"/>
    </source>
</evidence>
<evidence type="ECO:0000313" key="15">
    <source>
        <dbReference type="EMBL" id="NHF63372.1"/>
    </source>
</evidence>
<dbReference type="OrthoDB" id="9764154at2"/>
<keyword evidence="5" id="KW-0808">Transferase</keyword>
<dbReference type="InterPro" id="IPR000014">
    <property type="entry name" value="PAS"/>
</dbReference>
<organism evidence="15 16">
    <name type="scientific">Microcella pacifica</name>
    <dbReference type="NCBI Taxonomy" id="2591847"/>
    <lineage>
        <taxon>Bacteria</taxon>
        <taxon>Bacillati</taxon>
        <taxon>Actinomycetota</taxon>
        <taxon>Actinomycetes</taxon>
        <taxon>Micrococcales</taxon>
        <taxon>Microbacteriaceae</taxon>
        <taxon>Microcella</taxon>
    </lineage>
</organism>
<evidence type="ECO:0000256" key="7">
    <source>
        <dbReference type="ARBA" id="ARBA00022777"/>
    </source>
</evidence>
<dbReference type="PROSITE" id="PS50109">
    <property type="entry name" value="HIS_KIN"/>
    <property type="match status" value="1"/>
</dbReference>
<dbReference type="PANTHER" id="PTHR43065">
    <property type="entry name" value="SENSOR HISTIDINE KINASE"/>
    <property type="match status" value="1"/>
</dbReference>
<comment type="catalytic activity">
    <reaction evidence="1">
        <text>ATP + protein L-histidine = ADP + protein N-phospho-L-histidine.</text>
        <dbReference type="EC" id="2.7.13.3"/>
    </reaction>
</comment>
<dbReference type="InterPro" id="IPR001789">
    <property type="entry name" value="Sig_transdc_resp-reg_receiver"/>
</dbReference>
<dbReference type="SUPFAM" id="SSF55874">
    <property type="entry name" value="ATPase domain of HSP90 chaperone/DNA topoisomerase II/histidine kinase"/>
    <property type="match status" value="1"/>
</dbReference>
<dbReference type="Pfam" id="PF02518">
    <property type="entry name" value="HATPase_c"/>
    <property type="match status" value="1"/>
</dbReference>
<keyword evidence="6" id="KW-0547">Nucleotide-binding</keyword>
<evidence type="ECO:0000256" key="6">
    <source>
        <dbReference type="ARBA" id="ARBA00022741"/>
    </source>
</evidence>
<feature type="domain" description="PAS" evidence="13">
    <location>
        <begin position="7"/>
        <end position="81"/>
    </location>
</feature>
<dbReference type="InterPro" id="IPR003661">
    <property type="entry name" value="HisK_dim/P_dom"/>
</dbReference>
<dbReference type="InterPro" id="IPR003594">
    <property type="entry name" value="HATPase_dom"/>
</dbReference>
<dbReference type="Pfam" id="PF00512">
    <property type="entry name" value="HisKA"/>
    <property type="match status" value="1"/>
</dbReference>
<dbReference type="Pfam" id="PF08448">
    <property type="entry name" value="PAS_4"/>
    <property type="match status" value="3"/>
</dbReference>
<feature type="domain" description="PAC" evidence="14">
    <location>
        <begin position="453"/>
        <end position="505"/>
    </location>
</feature>
<reference evidence="15 16" key="1">
    <citation type="submission" date="2019-06" db="EMBL/GenBank/DDBJ databases">
        <authorList>
            <person name="De-Chao Zhang Q."/>
        </authorList>
    </citation>
    <scope>NUCLEOTIDE SEQUENCE [LARGE SCALE GENOMIC DNA]</scope>
    <source>
        <strain evidence="15 16">KN1116</strain>
    </source>
</reference>
<proteinExistence type="predicted"/>
<protein>
    <recommendedName>
        <fullName evidence="3">histidine kinase</fullName>
        <ecNumber evidence="3">2.7.13.3</ecNumber>
    </recommendedName>
</protein>
<feature type="domain" description="Response regulatory" evidence="12">
    <location>
        <begin position="763"/>
        <end position="879"/>
    </location>
</feature>
<sequence length="892" mass="97798">MTSPLRDPAVLAAVLDSAIADLADIAFVVDIEGTVIAANKTLLARSGLSRDDAMGQSFLDIIHGEDRTITSEHLNRALQGEVAAFRIVRTLNEEAQYVSDVTLHPVRDGDDVVAVLGTARDVTEAVTVARERESAEELLQIAGRMAGFGGWSMDATDRVLRLSDEARTILAIAPDAEIVLGALLDAQPSRTRDELRGAMRECLEEGRGFDLQLNIVTITGSQVVARILGRPERDHTGAVARALGAIWDVTEVEAEKAKLVELEERLTIALNTISDGIMFLDRDWIFTFANPRALELTGKSEAELLGKSYWEAFPESEGSEWEQTYRRALETGARQQVRSLDENRDTWFDITAYPTASGLALYVRDVTEDELTRQRMVANQRRLSDQARLLDASRDSMIVRGLDHRVQYWNRAATELYGWDAGEAIGQPITALIFDDTTAFDNATAAVLRDGFWSGALEQRDRNGRPLVVDSRWQLVLDESGEPSAIFAVNSDITEQQKAEEARLRAQRMESLGTLAGGIAHDLNNVLTPILMSVQLLTRRAHDSDERQILDGMEAAVKRGADMIRQVLAFARGVEGRRIRVTISDLLDDLIVYARNALPKEITVTIEHDVADGDTMGDPTQLLQVLINLVTNAKDAMPEGGQVRIRARRVSIDEQYRSVSHSASPGEYLTIEVEDDGFGMPPDVVAKVFEPFFTTKEPGRGTGLGLASSLAIVRSHGGFMQVYSEEGNGTKFQVALPVAEGGEVSRPPEIAVEERAPRGGGELILVVDDEPMIVKVTTQTLESHGYRVVTARNGQEAIDLVDRGEHDIDLVLTDMMMPVMDGAAASAYLEHHHPEIPIVAMSGLNSHGSAKRAVGMGIARFLPKPFTTSLLLTTVAETLRGIPLDLELEHEL</sequence>
<accession>A0A9E5JPR8</accession>
<dbReference type="SMART" id="SM00086">
    <property type="entry name" value="PAC"/>
    <property type="match status" value="3"/>
</dbReference>
<dbReference type="InterPro" id="IPR035965">
    <property type="entry name" value="PAS-like_dom_sf"/>
</dbReference>
<dbReference type="SUPFAM" id="SSF52172">
    <property type="entry name" value="CheY-like"/>
    <property type="match status" value="1"/>
</dbReference>
<dbReference type="GO" id="GO:0005524">
    <property type="term" value="F:ATP binding"/>
    <property type="evidence" value="ECO:0007669"/>
    <property type="project" value="UniProtKB-KW"/>
</dbReference>
<dbReference type="CDD" id="cd17546">
    <property type="entry name" value="REC_hyHK_CKI1_RcsC-like"/>
    <property type="match status" value="1"/>
</dbReference>
<reference evidence="15 16" key="2">
    <citation type="submission" date="2020-03" db="EMBL/GenBank/DDBJ databases">
        <title>Chryseoglobus sp. isolated from a deep-sea seamount.</title>
        <authorList>
            <person name="Zhang D.-C."/>
        </authorList>
    </citation>
    <scope>NUCLEOTIDE SEQUENCE [LARGE SCALE GENOMIC DNA]</scope>
    <source>
        <strain evidence="15 16">KN1116</strain>
    </source>
</reference>
<evidence type="ECO:0000256" key="5">
    <source>
        <dbReference type="ARBA" id="ARBA00022679"/>
    </source>
</evidence>
<comment type="caution">
    <text evidence="15">The sequence shown here is derived from an EMBL/GenBank/DDBJ whole genome shotgun (WGS) entry which is preliminary data.</text>
</comment>
<dbReference type="Proteomes" id="UP000818266">
    <property type="component" value="Unassembled WGS sequence"/>
</dbReference>
<keyword evidence="7" id="KW-0418">Kinase</keyword>
<evidence type="ECO:0000256" key="9">
    <source>
        <dbReference type="ARBA" id="ARBA00023012"/>
    </source>
</evidence>
<dbReference type="SUPFAM" id="SSF55785">
    <property type="entry name" value="PYP-like sensor domain (PAS domain)"/>
    <property type="match status" value="4"/>
</dbReference>
<feature type="domain" description="PAS" evidence="13">
    <location>
        <begin position="262"/>
        <end position="332"/>
    </location>
</feature>
<dbReference type="CDD" id="cd00130">
    <property type="entry name" value="PAS"/>
    <property type="match status" value="3"/>
</dbReference>
<dbReference type="SMART" id="SM00448">
    <property type="entry name" value="REC"/>
    <property type="match status" value="1"/>
</dbReference>
<evidence type="ECO:0000256" key="10">
    <source>
        <dbReference type="PROSITE-ProRule" id="PRU00169"/>
    </source>
</evidence>
<evidence type="ECO:0000259" key="14">
    <source>
        <dbReference type="PROSITE" id="PS50113"/>
    </source>
</evidence>
<evidence type="ECO:0000256" key="4">
    <source>
        <dbReference type="ARBA" id="ARBA00022553"/>
    </source>
</evidence>
<dbReference type="PROSITE" id="PS50113">
    <property type="entry name" value="PAC"/>
    <property type="match status" value="2"/>
</dbReference>
<dbReference type="Gene3D" id="3.30.565.10">
    <property type="entry name" value="Histidine kinase-like ATPase, C-terminal domain"/>
    <property type="match status" value="1"/>
</dbReference>
<dbReference type="EC" id="2.7.13.3" evidence="3"/>
<dbReference type="SMART" id="SM00091">
    <property type="entry name" value="PAS"/>
    <property type="match status" value="3"/>
</dbReference>
<evidence type="ECO:0000259" key="11">
    <source>
        <dbReference type="PROSITE" id="PS50109"/>
    </source>
</evidence>
<dbReference type="InterPro" id="IPR036890">
    <property type="entry name" value="HATPase_C_sf"/>
</dbReference>
<dbReference type="InterPro" id="IPR005467">
    <property type="entry name" value="His_kinase_dom"/>
</dbReference>
<evidence type="ECO:0000259" key="13">
    <source>
        <dbReference type="PROSITE" id="PS50112"/>
    </source>
</evidence>
<dbReference type="GO" id="GO:0005886">
    <property type="term" value="C:plasma membrane"/>
    <property type="evidence" value="ECO:0007669"/>
    <property type="project" value="UniProtKB-SubCell"/>
</dbReference>